<evidence type="ECO:0000313" key="2">
    <source>
        <dbReference type="EMBL" id="TVU91582.1"/>
    </source>
</evidence>
<reference evidence="2 3" key="1">
    <citation type="submission" date="2019-07" db="EMBL/GenBank/DDBJ databases">
        <title>Diversity of Bacteria from Kongsfjorden, Arctic.</title>
        <authorList>
            <person name="Yu Y."/>
        </authorList>
    </citation>
    <scope>NUCLEOTIDE SEQUENCE [LARGE SCALE GENOMIC DNA]</scope>
    <source>
        <strain evidence="2 3">SM1922</strain>
    </source>
</reference>
<dbReference type="Proteomes" id="UP000317288">
    <property type="component" value="Unassembled WGS sequence"/>
</dbReference>
<comment type="caution">
    <text evidence="2">The sequence shown here is derived from an EMBL/GenBank/DDBJ whole genome shotgun (WGS) entry which is preliminary data.</text>
</comment>
<name>A0A558JDI6_9GAMM</name>
<proteinExistence type="predicted"/>
<organism evidence="2 3">
    <name type="scientific">Vreelandella titanicae</name>
    <dbReference type="NCBI Taxonomy" id="664683"/>
    <lineage>
        <taxon>Bacteria</taxon>
        <taxon>Pseudomonadati</taxon>
        <taxon>Pseudomonadota</taxon>
        <taxon>Gammaproteobacteria</taxon>
        <taxon>Oceanospirillales</taxon>
        <taxon>Halomonadaceae</taxon>
        <taxon>Vreelandella</taxon>
    </lineage>
</organism>
<gene>
    <name evidence="2" type="ORF">FQP89_00150</name>
</gene>
<accession>A0A558JDI6</accession>
<feature type="domain" description="DUF4123" evidence="1">
    <location>
        <begin position="29"/>
        <end position="140"/>
    </location>
</feature>
<evidence type="ECO:0000313" key="3">
    <source>
        <dbReference type="Proteomes" id="UP000317288"/>
    </source>
</evidence>
<dbReference type="EMBL" id="VNFE01000001">
    <property type="protein sequence ID" value="TVU91582.1"/>
    <property type="molecule type" value="Genomic_DNA"/>
</dbReference>
<evidence type="ECO:0000259" key="1">
    <source>
        <dbReference type="Pfam" id="PF13503"/>
    </source>
</evidence>
<protein>
    <submittedName>
        <fullName evidence="2">DUF4123 domain-containing protein</fullName>
    </submittedName>
</protein>
<dbReference type="Pfam" id="PF13503">
    <property type="entry name" value="DUF4123"/>
    <property type="match status" value="1"/>
</dbReference>
<dbReference type="AlphaFoldDB" id="A0A558JDI6"/>
<dbReference type="InterPro" id="IPR025391">
    <property type="entry name" value="DUF4123"/>
</dbReference>
<sequence length="299" mass="35077">MRRRRKGSMSELLPASRTEDVEPNHALPCWLVVDRYPETLERIYQLEPSPQLAYLFHETKYASLEEYSPLVVRIERGSALWHAYSQQQDTAVSQGVLIMSEETEQAVLKHLRQRLELHFYGYRKALFRFYDPCIAGVFFSADSTIDRWLGPLERVVWFGGTWVQIAEHGKRWYSCVGQPHQQRTEEQYKDEEPYKLSPSQEKAMENFVLVQAVWRKWTKQNRARESSEENITYFAQRVLAAMRLEPPPEHLQKVLEIFLTLTPGKWLAGVSELPAVNRLQEIERRAENTSQSKTRSFTV</sequence>